<accession>A0A8J6K6Y1</accession>
<dbReference type="GO" id="GO:0007204">
    <property type="term" value="P:positive regulation of cytosolic calcium ion concentration"/>
    <property type="evidence" value="ECO:0007669"/>
    <property type="project" value="TreeGrafter"/>
</dbReference>
<evidence type="ECO:0000256" key="9">
    <source>
        <dbReference type="SAM" id="MobiDB-lite"/>
    </source>
</evidence>
<feature type="transmembrane region" description="Helical" evidence="10">
    <location>
        <begin position="91"/>
        <end position="111"/>
    </location>
</feature>
<reference evidence="12" key="1">
    <citation type="thesis" date="2020" institute="ProQuest LLC" country="789 East Eisenhower Parkway, Ann Arbor, MI, USA">
        <title>Comparative Genomics and Chromosome Evolution.</title>
        <authorList>
            <person name="Mudd A.B."/>
        </authorList>
    </citation>
    <scope>NUCLEOTIDE SEQUENCE</scope>
    <source>
        <strain evidence="12">HN-11 Male</strain>
        <tissue evidence="12">Kidney and liver</tissue>
    </source>
</reference>
<feature type="compositionally biased region" description="Polar residues" evidence="9">
    <location>
        <begin position="26"/>
        <end position="38"/>
    </location>
</feature>
<evidence type="ECO:0000256" key="5">
    <source>
        <dbReference type="ARBA" id="ARBA00023040"/>
    </source>
</evidence>
<keyword evidence="8" id="KW-0807">Transducer</keyword>
<dbReference type="PROSITE" id="PS50262">
    <property type="entry name" value="G_PROTEIN_RECEP_F1_2"/>
    <property type="match status" value="1"/>
</dbReference>
<name>A0A8J6K6Y1_ELECQ</name>
<dbReference type="Pfam" id="PF00001">
    <property type="entry name" value="7tm_1"/>
    <property type="match status" value="1"/>
</dbReference>
<keyword evidence="7" id="KW-0675">Receptor</keyword>
<dbReference type="PANTHER" id="PTHR10489">
    <property type="entry name" value="CELL ADHESION MOLECULE"/>
    <property type="match status" value="1"/>
</dbReference>
<feature type="region of interest" description="Disordered" evidence="9">
    <location>
        <begin position="1"/>
        <end position="38"/>
    </location>
</feature>
<keyword evidence="4 10" id="KW-1133">Transmembrane helix</keyword>
<dbReference type="EMBL" id="WNTK01000006">
    <property type="protein sequence ID" value="KAG9482107.1"/>
    <property type="molecule type" value="Genomic_DNA"/>
</dbReference>
<keyword evidence="3 10" id="KW-0812">Transmembrane</keyword>
<comment type="subcellular location">
    <subcellularLocation>
        <location evidence="1">Cell membrane</location>
        <topology evidence="1">Multi-pass membrane protein</topology>
    </subcellularLocation>
</comment>
<evidence type="ECO:0000256" key="7">
    <source>
        <dbReference type="ARBA" id="ARBA00023170"/>
    </source>
</evidence>
<dbReference type="GO" id="GO:0016493">
    <property type="term" value="F:C-C chemokine receptor activity"/>
    <property type="evidence" value="ECO:0007669"/>
    <property type="project" value="TreeGrafter"/>
</dbReference>
<dbReference type="Gene3D" id="1.20.1070.10">
    <property type="entry name" value="Rhodopsin 7-helix transmembrane proteins"/>
    <property type="match status" value="1"/>
</dbReference>
<gene>
    <name evidence="12" type="ORF">GDO78_011022</name>
</gene>
<protein>
    <recommendedName>
        <fullName evidence="11">G-protein coupled receptors family 1 profile domain-containing protein</fullName>
    </recommendedName>
</protein>
<evidence type="ECO:0000313" key="12">
    <source>
        <dbReference type="EMBL" id="KAG9482107.1"/>
    </source>
</evidence>
<dbReference type="GO" id="GO:0019722">
    <property type="term" value="P:calcium-mediated signaling"/>
    <property type="evidence" value="ECO:0007669"/>
    <property type="project" value="TreeGrafter"/>
</dbReference>
<feature type="transmembrane region" description="Helical" evidence="10">
    <location>
        <begin position="54"/>
        <end position="79"/>
    </location>
</feature>
<evidence type="ECO:0000259" key="11">
    <source>
        <dbReference type="PROSITE" id="PS50262"/>
    </source>
</evidence>
<feature type="transmembrane region" description="Helical" evidence="10">
    <location>
        <begin position="258"/>
        <end position="274"/>
    </location>
</feature>
<dbReference type="CDD" id="cd14984">
    <property type="entry name" value="7tmA_Chemokine_R"/>
    <property type="match status" value="1"/>
</dbReference>
<dbReference type="PANTHER" id="PTHR10489:SF947">
    <property type="entry name" value="C-X-C CHEMOKINE RECEPTOR TYPE 3-2"/>
    <property type="match status" value="1"/>
</dbReference>
<dbReference type="GO" id="GO:0019957">
    <property type="term" value="F:C-C chemokine binding"/>
    <property type="evidence" value="ECO:0007669"/>
    <property type="project" value="TreeGrafter"/>
</dbReference>
<feature type="transmembrane region" description="Helical" evidence="10">
    <location>
        <begin position="308"/>
        <end position="328"/>
    </location>
</feature>
<evidence type="ECO:0000256" key="3">
    <source>
        <dbReference type="ARBA" id="ARBA00022692"/>
    </source>
</evidence>
<dbReference type="PRINTS" id="PR00237">
    <property type="entry name" value="GPCRRHODOPSN"/>
</dbReference>
<proteinExistence type="predicted"/>
<keyword evidence="5" id="KW-0297">G-protein coupled receptor</keyword>
<evidence type="ECO:0000256" key="6">
    <source>
        <dbReference type="ARBA" id="ARBA00023136"/>
    </source>
</evidence>
<dbReference type="GO" id="GO:0009897">
    <property type="term" value="C:external side of plasma membrane"/>
    <property type="evidence" value="ECO:0007669"/>
    <property type="project" value="TreeGrafter"/>
</dbReference>
<dbReference type="GO" id="GO:0006955">
    <property type="term" value="P:immune response"/>
    <property type="evidence" value="ECO:0007669"/>
    <property type="project" value="TreeGrafter"/>
</dbReference>
<comment type="caution">
    <text evidence="12">The sequence shown here is derived from an EMBL/GenBank/DDBJ whole genome shotgun (WGS) entry which is preliminary data.</text>
</comment>
<dbReference type="OrthoDB" id="8576531at2759"/>
<dbReference type="PRINTS" id="PR00657">
    <property type="entry name" value="CCCHEMOKINER"/>
</dbReference>
<dbReference type="SUPFAM" id="SSF81321">
    <property type="entry name" value="Family A G protein-coupled receptor-like"/>
    <property type="match status" value="1"/>
</dbReference>
<keyword evidence="13" id="KW-1185">Reference proteome</keyword>
<dbReference type="InterPro" id="IPR017452">
    <property type="entry name" value="GPCR_Rhodpsn_7TM"/>
</dbReference>
<feature type="transmembrane region" description="Helical" evidence="10">
    <location>
        <begin position="216"/>
        <end position="238"/>
    </location>
</feature>
<evidence type="ECO:0000256" key="8">
    <source>
        <dbReference type="ARBA" id="ARBA00023224"/>
    </source>
</evidence>
<feature type="domain" description="G-protein coupled receptors family 1 profile" evidence="11">
    <location>
        <begin position="70"/>
        <end position="321"/>
    </location>
</feature>
<evidence type="ECO:0000256" key="10">
    <source>
        <dbReference type="SAM" id="Phobius"/>
    </source>
</evidence>
<feature type="transmembrane region" description="Helical" evidence="10">
    <location>
        <begin position="166"/>
        <end position="184"/>
    </location>
</feature>
<keyword evidence="2" id="KW-1003">Cell membrane</keyword>
<dbReference type="AlphaFoldDB" id="A0A8J6K6Y1"/>
<evidence type="ECO:0000256" key="1">
    <source>
        <dbReference type="ARBA" id="ARBA00004651"/>
    </source>
</evidence>
<evidence type="ECO:0000256" key="4">
    <source>
        <dbReference type="ARBA" id="ARBA00022989"/>
    </source>
</evidence>
<dbReference type="InterPro" id="IPR000355">
    <property type="entry name" value="Chemokine_rcpt"/>
</dbReference>
<dbReference type="InterPro" id="IPR000276">
    <property type="entry name" value="GPCR_Rhodpsn"/>
</dbReference>
<feature type="transmembrane region" description="Helical" evidence="10">
    <location>
        <begin position="126"/>
        <end position="145"/>
    </location>
</feature>
<dbReference type="GO" id="GO:0060326">
    <property type="term" value="P:cell chemotaxis"/>
    <property type="evidence" value="ECO:0007669"/>
    <property type="project" value="TreeGrafter"/>
</dbReference>
<keyword evidence="6 10" id="KW-0472">Membrane</keyword>
<organism evidence="12 13">
    <name type="scientific">Eleutherodactylus coqui</name>
    <name type="common">Puerto Rican coqui</name>
    <dbReference type="NCBI Taxonomy" id="57060"/>
    <lineage>
        <taxon>Eukaryota</taxon>
        <taxon>Metazoa</taxon>
        <taxon>Chordata</taxon>
        <taxon>Craniata</taxon>
        <taxon>Vertebrata</taxon>
        <taxon>Euteleostomi</taxon>
        <taxon>Amphibia</taxon>
        <taxon>Batrachia</taxon>
        <taxon>Anura</taxon>
        <taxon>Neobatrachia</taxon>
        <taxon>Hyloidea</taxon>
        <taxon>Eleutherodactylidae</taxon>
        <taxon>Eleutherodactylinae</taxon>
        <taxon>Eleutherodactylus</taxon>
        <taxon>Eleutherodactylus</taxon>
    </lineage>
</organism>
<sequence length="368" mass="41870">MRTAHARGLLPVRGAHPPDRRKKIQPRQTAVSGQDYTPTLDTVPCEPAGTFLGYFLPAALTIVFLLDLIGNGFVLTILISRRTTWHLADHYLFQLALSDLLLGLTLPFWAVQYGYGWSFGQVSCKVVGALFTINMYSSILLLVCISLSRYISIVHAVKFNKKQRPIHAVMICVFVWGLSCFLSWHELYFREVGSPLSDKTICFYKFDPENSNSLRIALQLTEFTIAFIVPLIFMLFFYSRIFCTLQGSRSNHSRRSQLVIVALLLVFFFCWAPYKSLQLIDTLQRMGYIARNCRFEEMLDIGLAVTETLGLFHVCINPIIYALVGVKFRKEIFRLFKRLSGQVVNSSVVSSKEGTIFTDSNCSYSKIM</sequence>
<dbReference type="Proteomes" id="UP000770717">
    <property type="component" value="Unassembled WGS sequence"/>
</dbReference>
<evidence type="ECO:0000313" key="13">
    <source>
        <dbReference type="Proteomes" id="UP000770717"/>
    </source>
</evidence>
<dbReference type="InterPro" id="IPR050119">
    <property type="entry name" value="CCR1-9-like"/>
</dbReference>
<evidence type="ECO:0000256" key="2">
    <source>
        <dbReference type="ARBA" id="ARBA00022475"/>
    </source>
</evidence>